<sequence>MSGGFFRGTSADQDTRFSNKQAKLLKTQKFAPELDHLVDMTKVKMDVMRPWIANRVTELLGFEDEVLINFIYGLLDGKEVNGKEVQISLTGFMEKNTAKFMKELWMLLLSAQRNASGVPQQFLDAKEEETRKKKLEAERIANEIQKKKERENRELDQERSRNMDGAVEMKVVNADLDPNSKTMLAKDSSAYPKNEKEVGERNGVRGRHRVSRSPHPAARSPSSRRGSPLRSISKSQSNSRSYSDEKRKSRSVSRSPKARRRSISPRRRSITPRGRYSPRISHSPPSRRSSYFRRRSRSLSSRRSPSPLQRKLRSPFRRKSPSPLRRRSPSPIRRRRSPSPIRRRRSPSPIRRRRSPSPVRRRRSPSPVRRRRSPSPVRRRRSPSPVRRRRLPSPVRQRRSPSPIRRRRSPSPVRRHRSPSPICRRRSPLSIRRSSPSPLGRRSPSPAPCWSSSPVRRISPSLVRRRYRRSPLTSQHRSPSPAGDSSPLPSRMRSATPSQRRSPSPCDSRSPSPARRRIPSPVRRRSPNDGRRLPVHSPREKNRTLEKLSPAARRPSSFLKSPQQDSKDRKDLPKRDSAFSPSLERSPTVSESPPQLTRKRSTSEDRRSFSPDGSPVRQTRERIARDGSISPSPRPRERRLRQGGPETSMEDKETCHAREDGDLKSVESHGRSLRSSMVGKQKDSPRRVRNKEDPLPGSSEKLSARGFHPETSDQQSSPTIYEDPLPGGRRRSTYSGGSQKSERNHSHKSNGKDNDRHCKSENTNMEVEKVDQSNRSDASDSVSEQSEKPKAKSKEKRKHKKYDKEEGASDDDYSYDSEIEKKEAKRRKKEEKKLRKEEKRRRRDERRRRREERRAEKLKLKNQSDADASDGKHVTRREYYPSDDGEAESEQKRLEIELRNKALESIKAKKNSSR</sequence>
<comment type="caution">
    <text evidence="1">The sequence shown here is derived from an EMBL/GenBank/DDBJ whole genome shotgun (WGS) entry which is preliminary data.</text>
</comment>
<dbReference type="Proteomes" id="UP001164539">
    <property type="component" value="Chromosome 2"/>
</dbReference>
<organism evidence="1 2">
    <name type="scientific">Melia azedarach</name>
    <name type="common">Chinaberry tree</name>
    <dbReference type="NCBI Taxonomy" id="155640"/>
    <lineage>
        <taxon>Eukaryota</taxon>
        <taxon>Viridiplantae</taxon>
        <taxon>Streptophyta</taxon>
        <taxon>Embryophyta</taxon>
        <taxon>Tracheophyta</taxon>
        <taxon>Spermatophyta</taxon>
        <taxon>Magnoliopsida</taxon>
        <taxon>eudicotyledons</taxon>
        <taxon>Gunneridae</taxon>
        <taxon>Pentapetalae</taxon>
        <taxon>rosids</taxon>
        <taxon>malvids</taxon>
        <taxon>Sapindales</taxon>
        <taxon>Meliaceae</taxon>
        <taxon>Melia</taxon>
    </lineage>
</organism>
<protein>
    <submittedName>
        <fullName evidence="1">Serine/arginine repetitive matrix protein 1</fullName>
    </submittedName>
</protein>
<dbReference type="EMBL" id="CM051395">
    <property type="protein sequence ID" value="KAJ4725739.1"/>
    <property type="molecule type" value="Genomic_DNA"/>
</dbReference>
<reference evidence="1 2" key="1">
    <citation type="journal article" date="2023" name="Science">
        <title>Complex scaffold remodeling in plant triterpene biosynthesis.</title>
        <authorList>
            <person name="De La Pena R."/>
            <person name="Hodgson H."/>
            <person name="Liu J.C."/>
            <person name="Stephenson M.J."/>
            <person name="Martin A.C."/>
            <person name="Owen C."/>
            <person name="Harkess A."/>
            <person name="Leebens-Mack J."/>
            <person name="Jimenez L.E."/>
            <person name="Osbourn A."/>
            <person name="Sattely E.S."/>
        </authorList>
    </citation>
    <scope>NUCLEOTIDE SEQUENCE [LARGE SCALE GENOMIC DNA]</scope>
    <source>
        <strain evidence="2">cv. JPN11</strain>
        <tissue evidence="1">Leaf</tissue>
    </source>
</reference>
<keyword evidence="2" id="KW-1185">Reference proteome</keyword>
<gene>
    <name evidence="1" type="ORF">OWV82_004562</name>
</gene>
<accession>A0ACC1YQW5</accession>
<evidence type="ECO:0000313" key="2">
    <source>
        <dbReference type="Proteomes" id="UP001164539"/>
    </source>
</evidence>
<evidence type="ECO:0000313" key="1">
    <source>
        <dbReference type="EMBL" id="KAJ4725739.1"/>
    </source>
</evidence>
<name>A0ACC1YQW5_MELAZ</name>
<proteinExistence type="predicted"/>